<proteinExistence type="predicted"/>
<dbReference type="Proteomes" id="UP001202827">
    <property type="component" value="Unassembled WGS sequence"/>
</dbReference>
<reference evidence="1 2" key="1">
    <citation type="submission" date="2022-04" db="EMBL/GenBank/DDBJ databases">
        <title>Rhizobium coralii sp. nov., isolated from coral Turbinaria peltata.</title>
        <authorList>
            <person name="Sun H."/>
        </authorList>
    </citation>
    <scope>NUCLEOTIDE SEQUENCE [LARGE SCALE GENOMIC DNA]</scope>
    <source>
        <strain evidence="1 2">NTR19</strain>
    </source>
</reference>
<sequence>MASEDRWEWDSIPWLDSCLKAQAEFLALATGTQVAEPIAVHDLSASALFKNLAYYGLYGDVMDRTETQDIEGHLDGQLRLAKTLKEKAPSRCDDRVVSKIIIVAEGRRSIERKTGLIEPLGLAILGGVSEGRVRNLMSGTSAEIRSINGKIPAPDAEHWLQGRAAFWPSIWSEEPVLEEENEMTAVRVPQASDGTVFHPGLRRRSGYMIGEKGKELTIENYDAALRALSEMDVPRWRRPNPQGNWGIVKASGWTVLTRQDLNNIKD</sequence>
<organism evidence="1 2">
    <name type="scientific">Neorhizobium turbinariae</name>
    <dbReference type="NCBI Taxonomy" id="2937795"/>
    <lineage>
        <taxon>Bacteria</taxon>
        <taxon>Pseudomonadati</taxon>
        <taxon>Pseudomonadota</taxon>
        <taxon>Alphaproteobacteria</taxon>
        <taxon>Hyphomicrobiales</taxon>
        <taxon>Rhizobiaceae</taxon>
        <taxon>Rhizobium/Agrobacterium group</taxon>
        <taxon>Neorhizobium</taxon>
    </lineage>
</organism>
<keyword evidence="2" id="KW-1185">Reference proteome</keyword>
<evidence type="ECO:0000313" key="2">
    <source>
        <dbReference type="Proteomes" id="UP001202827"/>
    </source>
</evidence>
<accession>A0ABT0IVI3</accession>
<dbReference type="EMBL" id="JALPRY010000021">
    <property type="protein sequence ID" value="MCK8781890.1"/>
    <property type="molecule type" value="Genomic_DNA"/>
</dbReference>
<comment type="caution">
    <text evidence="1">The sequence shown here is derived from an EMBL/GenBank/DDBJ whole genome shotgun (WGS) entry which is preliminary data.</text>
</comment>
<name>A0ABT0IVI3_9HYPH</name>
<evidence type="ECO:0000313" key="1">
    <source>
        <dbReference type="EMBL" id="MCK8781890.1"/>
    </source>
</evidence>
<protein>
    <submittedName>
        <fullName evidence="1">Uncharacterized protein</fullName>
    </submittedName>
</protein>
<gene>
    <name evidence="1" type="ORF">M0654_18065</name>
</gene>
<dbReference type="RefSeq" id="WP_248684278.1">
    <property type="nucleotide sequence ID" value="NZ_JALPRY010000021.1"/>
</dbReference>